<dbReference type="Proteomes" id="UP001550378">
    <property type="component" value="Unassembled WGS sequence"/>
</dbReference>
<keyword evidence="3" id="KW-0378">Hydrolase</keyword>
<reference evidence="9 10" key="1">
    <citation type="submission" date="2024-06" db="EMBL/GenBank/DDBJ databases">
        <title>The Natural Products Discovery Center: Release of the First 8490 Sequenced Strains for Exploring Actinobacteria Biosynthetic Diversity.</title>
        <authorList>
            <person name="Kalkreuter E."/>
            <person name="Kautsar S.A."/>
            <person name="Yang D."/>
            <person name="Bader C.D."/>
            <person name="Teijaro C.N."/>
            <person name="Fluegel L."/>
            <person name="Davis C.M."/>
            <person name="Simpson J.R."/>
            <person name="Lauterbach L."/>
            <person name="Steele A.D."/>
            <person name="Gui C."/>
            <person name="Meng S."/>
            <person name="Li G."/>
            <person name="Viehrig K."/>
            <person name="Ye F."/>
            <person name="Su P."/>
            <person name="Kiefer A.F."/>
            <person name="Nichols A."/>
            <person name="Cepeda A.J."/>
            <person name="Yan W."/>
            <person name="Fan B."/>
            <person name="Jiang Y."/>
            <person name="Adhikari A."/>
            <person name="Zheng C.-J."/>
            <person name="Schuster L."/>
            <person name="Cowan T.M."/>
            <person name="Smanski M.J."/>
            <person name="Chevrette M.G."/>
            <person name="De Carvalho L.P.S."/>
            <person name="Shen B."/>
        </authorList>
    </citation>
    <scope>NUCLEOTIDE SEQUENCE [LARGE SCALE GENOMIC DNA]</scope>
    <source>
        <strain evidence="9 10">NPDC006337</strain>
    </source>
</reference>
<feature type="region of interest" description="Disordered" evidence="6">
    <location>
        <begin position="388"/>
        <end position="424"/>
    </location>
</feature>
<dbReference type="InterPro" id="IPR051794">
    <property type="entry name" value="PG_Endopeptidase_C40"/>
</dbReference>
<evidence type="ECO:0000259" key="8">
    <source>
        <dbReference type="PROSITE" id="PS51935"/>
    </source>
</evidence>
<evidence type="ECO:0000256" key="6">
    <source>
        <dbReference type="SAM" id="MobiDB-lite"/>
    </source>
</evidence>
<proteinExistence type="inferred from homology"/>
<dbReference type="Pfam" id="PF00877">
    <property type="entry name" value="NLPC_P60"/>
    <property type="match status" value="1"/>
</dbReference>
<feature type="signal peptide" evidence="7">
    <location>
        <begin position="1"/>
        <end position="26"/>
    </location>
</feature>
<dbReference type="PANTHER" id="PTHR47359:SF3">
    <property type="entry name" value="NLP_P60 DOMAIN-CONTAINING PROTEIN-RELATED"/>
    <property type="match status" value="1"/>
</dbReference>
<evidence type="ECO:0000256" key="1">
    <source>
        <dbReference type="ARBA" id="ARBA00007074"/>
    </source>
</evidence>
<feature type="region of interest" description="Disordered" evidence="6">
    <location>
        <begin position="25"/>
        <end position="89"/>
    </location>
</feature>
<feature type="compositionally biased region" description="Low complexity" evidence="6">
    <location>
        <begin position="25"/>
        <end position="51"/>
    </location>
</feature>
<evidence type="ECO:0000256" key="2">
    <source>
        <dbReference type="ARBA" id="ARBA00022670"/>
    </source>
</evidence>
<keyword evidence="2" id="KW-0645">Protease</keyword>
<accession>A0ABV2WA97</accession>
<evidence type="ECO:0000313" key="9">
    <source>
        <dbReference type="EMBL" id="MEU0710313.1"/>
    </source>
</evidence>
<sequence>MSGRLLRSVCVAALLAAALPALPAAAVPGPADPAAAPEPAGPTAPEASDPAGPEPSGPAAADPETTGPETADPETTGPSGPGPAGPSTVPALLAQLRTLYQEAEEATETYNAAEEELKALTAETRRLTGDLTRTRDSLADARADAGRLARAQYQGRTDFSSSLRLLLARDPEHALDQHRVLRRAARERAATVARLRKGEKRADQLATASRRALDREQTLAAQRRKARDEVTARLKEVEETLAALSDDEVEELSALEEAETADAQRELLATGELEGARAPSELGEHALEYAAEQIGKPYVWGAEGPESFDCSGLTSRAWAKAGRAIPRTSQEQWRTLPKVPLRSLRPGDLVVYFPRATHVAIYLGDGLVIQAPRPGARVKVSPLAANPLLGAVRPDPAARPLRSYTPPELPTGAAGGPDEGYDEG</sequence>
<feature type="coiled-coil region" evidence="5">
    <location>
        <begin position="93"/>
        <end position="130"/>
    </location>
</feature>
<keyword evidence="7" id="KW-0732">Signal</keyword>
<evidence type="ECO:0000256" key="3">
    <source>
        <dbReference type="ARBA" id="ARBA00022801"/>
    </source>
</evidence>
<evidence type="ECO:0000256" key="5">
    <source>
        <dbReference type="SAM" id="Coils"/>
    </source>
</evidence>
<feature type="domain" description="NlpC/P60" evidence="8">
    <location>
        <begin position="280"/>
        <end position="401"/>
    </location>
</feature>
<organism evidence="9 10">
    <name type="scientific">Streptomyces lavendulocolor</name>
    <dbReference type="NCBI Taxonomy" id="67316"/>
    <lineage>
        <taxon>Bacteria</taxon>
        <taxon>Bacillati</taxon>
        <taxon>Actinomycetota</taxon>
        <taxon>Actinomycetes</taxon>
        <taxon>Kitasatosporales</taxon>
        <taxon>Streptomycetaceae</taxon>
        <taxon>Streptomyces</taxon>
    </lineage>
</organism>
<evidence type="ECO:0000313" key="10">
    <source>
        <dbReference type="Proteomes" id="UP001550378"/>
    </source>
</evidence>
<dbReference type="PANTHER" id="PTHR47359">
    <property type="entry name" value="PEPTIDOGLYCAN DL-ENDOPEPTIDASE CWLO"/>
    <property type="match status" value="1"/>
</dbReference>
<dbReference type="SUPFAM" id="SSF54001">
    <property type="entry name" value="Cysteine proteinases"/>
    <property type="match status" value="1"/>
</dbReference>
<feature type="region of interest" description="Disordered" evidence="6">
    <location>
        <begin position="197"/>
        <end position="226"/>
    </location>
</feature>
<evidence type="ECO:0000256" key="4">
    <source>
        <dbReference type="ARBA" id="ARBA00022807"/>
    </source>
</evidence>
<dbReference type="Gene3D" id="3.90.1720.10">
    <property type="entry name" value="endopeptidase domain like (from Nostoc punctiforme)"/>
    <property type="match status" value="1"/>
</dbReference>
<keyword evidence="4" id="KW-0788">Thiol protease</keyword>
<keyword evidence="10" id="KW-1185">Reference proteome</keyword>
<dbReference type="PROSITE" id="PS51935">
    <property type="entry name" value="NLPC_P60"/>
    <property type="match status" value="1"/>
</dbReference>
<name>A0ABV2WA97_9ACTN</name>
<comment type="similarity">
    <text evidence="1">Belongs to the peptidase C40 family.</text>
</comment>
<gene>
    <name evidence="9" type="ORF">ABZ508_23425</name>
</gene>
<comment type="caution">
    <text evidence="9">The sequence shown here is derived from an EMBL/GenBank/DDBJ whole genome shotgun (WGS) entry which is preliminary data.</text>
</comment>
<dbReference type="InterPro" id="IPR000064">
    <property type="entry name" value="NLP_P60_dom"/>
</dbReference>
<dbReference type="EMBL" id="JBEXZR010000023">
    <property type="protein sequence ID" value="MEU0710313.1"/>
    <property type="molecule type" value="Genomic_DNA"/>
</dbReference>
<dbReference type="RefSeq" id="WP_359654390.1">
    <property type="nucleotide sequence ID" value="NZ_JBEXZP010000044.1"/>
</dbReference>
<evidence type="ECO:0000256" key="7">
    <source>
        <dbReference type="SAM" id="SignalP"/>
    </source>
</evidence>
<dbReference type="InterPro" id="IPR038765">
    <property type="entry name" value="Papain-like_cys_pep_sf"/>
</dbReference>
<protein>
    <submittedName>
        <fullName evidence="9">NlpC/P60 family protein</fullName>
    </submittedName>
</protein>
<keyword evidence="5" id="KW-0175">Coiled coil</keyword>
<feature type="chain" id="PRO_5046554211" evidence="7">
    <location>
        <begin position="27"/>
        <end position="424"/>
    </location>
</feature>